<evidence type="ECO:0000256" key="6">
    <source>
        <dbReference type="ARBA" id="ARBA00023136"/>
    </source>
</evidence>
<dbReference type="GO" id="GO:0005886">
    <property type="term" value="C:plasma membrane"/>
    <property type="evidence" value="ECO:0007669"/>
    <property type="project" value="UniProtKB-SubCell"/>
</dbReference>
<evidence type="ECO:0000313" key="10">
    <source>
        <dbReference type="Proteomes" id="UP000053791"/>
    </source>
</evidence>
<feature type="transmembrane region" description="Helical" evidence="7">
    <location>
        <begin position="56"/>
        <end position="75"/>
    </location>
</feature>
<dbReference type="PIRSF" id="PIRSF006066">
    <property type="entry name" value="HI0050"/>
    <property type="match status" value="1"/>
</dbReference>
<dbReference type="GO" id="GO:0022857">
    <property type="term" value="F:transmembrane transporter activity"/>
    <property type="evidence" value="ECO:0007669"/>
    <property type="project" value="UniProtKB-UniRule"/>
</dbReference>
<evidence type="ECO:0000256" key="1">
    <source>
        <dbReference type="ARBA" id="ARBA00004429"/>
    </source>
</evidence>
<comment type="caution">
    <text evidence="7">Lacks conserved residue(s) required for the propagation of feature annotation.</text>
</comment>
<name>A0A0X3U507_9RHOB</name>
<comment type="similarity">
    <text evidence="7">Belongs to the TRAP transporter large permease family.</text>
</comment>
<gene>
    <name evidence="9" type="ORF">AVO45_18600</name>
</gene>
<evidence type="ECO:0000313" key="9">
    <source>
        <dbReference type="EMBL" id="KUJ83193.1"/>
    </source>
</evidence>
<feature type="transmembrane region" description="Helical" evidence="7">
    <location>
        <begin position="309"/>
        <end position="327"/>
    </location>
</feature>
<feature type="transmembrane region" description="Helical" evidence="7">
    <location>
        <begin position="135"/>
        <end position="158"/>
    </location>
</feature>
<keyword evidence="6 7" id="KW-0472">Membrane</keyword>
<proteinExistence type="inferred from homology"/>
<feature type="transmembrane region" description="Helical" evidence="7">
    <location>
        <begin position="389"/>
        <end position="413"/>
    </location>
</feature>
<sequence length="418" mass="45227">MSALGLFALIVALLVLRQTLTVILIAAIAYVHLVWGHGYLDYIVEDMWTSLNKELILSVPLFLLCGAVMTEGTAARRLVRIVRAFTAPTRGGLGVAAIISCAVFAAISGSSIVTMIAVGSVLYPAMREAGYSNRFALGTVVSGGTLGIIIPPSIPLILYGLVTETSIVDLFLAGILPGLVLIGLMTAYAIWANRQQPAQKMDWAELRVALREGIWAALFPVILLGGIYSGYYSPTESAAVALVYALFIEFFIHREMNLRGYFNVVTETAKLGGALFPLIAVALSLNLILTEYRVPAQMVELAEMWIDSPIAFILIVNILLLIVGAFMTTNEAILILGPILMPVAQAYGFDPVHFGIIMIVNLEIGYLTPPVGMNLMVAMVTFRQKFGELVMSVLPYIAVMVIGLILITVFPWLSMGLL</sequence>
<feature type="transmembrane region" description="Helical" evidence="7">
    <location>
        <begin position="355"/>
        <end position="377"/>
    </location>
</feature>
<evidence type="ECO:0000256" key="7">
    <source>
        <dbReference type="RuleBase" id="RU369079"/>
    </source>
</evidence>
<dbReference type="PANTHER" id="PTHR33362">
    <property type="entry name" value="SIALIC ACID TRAP TRANSPORTER PERMEASE PROTEIN SIAT-RELATED"/>
    <property type="match status" value="1"/>
</dbReference>
<dbReference type="AlphaFoldDB" id="A0A0X3U507"/>
<comment type="caution">
    <text evidence="9">The sequence shown here is derived from an EMBL/GenBank/DDBJ whole genome shotgun (WGS) entry which is preliminary data.</text>
</comment>
<feature type="transmembrane region" description="Helical" evidence="7">
    <location>
        <begin position="95"/>
        <end position="123"/>
    </location>
</feature>
<evidence type="ECO:0000256" key="5">
    <source>
        <dbReference type="ARBA" id="ARBA00022989"/>
    </source>
</evidence>
<keyword evidence="10" id="KW-1185">Reference proteome</keyword>
<evidence type="ECO:0000256" key="4">
    <source>
        <dbReference type="ARBA" id="ARBA00022692"/>
    </source>
</evidence>
<dbReference type="PANTHER" id="PTHR33362:SF5">
    <property type="entry name" value="C4-DICARBOXYLATE TRAP TRANSPORTER LARGE PERMEASE PROTEIN DCTM"/>
    <property type="match status" value="1"/>
</dbReference>
<evidence type="ECO:0000256" key="2">
    <source>
        <dbReference type="ARBA" id="ARBA00022475"/>
    </source>
</evidence>
<dbReference type="NCBIfam" id="TIGR00786">
    <property type="entry name" value="dctM"/>
    <property type="match status" value="1"/>
</dbReference>
<organism evidence="9 10">
    <name type="scientific">Ruegeria marisrubri</name>
    <dbReference type="NCBI Taxonomy" id="1685379"/>
    <lineage>
        <taxon>Bacteria</taxon>
        <taxon>Pseudomonadati</taxon>
        <taxon>Pseudomonadota</taxon>
        <taxon>Alphaproteobacteria</taxon>
        <taxon>Rhodobacterales</taxon>
        <taxon>Roseobacteraceae</taxon>
        <taxon>Ruegeria</taxon>
    </lineage>
</organism>
<evidence type="ECO:0000259" key="8">
    <source>
        <dbReference type="Pfam" id="PF06808"/>
    </source>
</evidence>
<comment type="subcellular location">
    <subcellularLocation>
        <location evidence="1 7">Cell inner membrane</location>
        <topology evidence="1 7">Multi-pass membrane protein</topology>
    </subcellularLocation>
</comment>
<keyword evidence="5 7" id="KW-1133">Transmembrane helix</keyword>
<dbReference type="STRING" id="1685379.AVO45_18600"/>
<protein>
    <recommendedName>
        <fullName evidence="7">TRAP transporter large permease protein</fullName>
    </recommendedName>
</protein>
<dbReference type="Pfam" id="PF06808">
    <property type="entry name" value="DctM"/>
    <property type="match status" value="1"/>
</dbReference>
<dbReference type="Proteomes" id="UP000053791">
    <property type="component" value="Unassembled WGS sequence"/>
</dbReference>
<comment type="function">
    <text evidence="7">Part of the tripartite ATP-independent periplasmic (TRAP) transport system.</text>
</comment>
<feature type="transmembrane region" description="Helical" evidence="7">
    <location>
        <begin position="332"/>
        <end position="349"/>
    </location>
</feature>
<feature type="transmembrane region" description="Helical" evidence="7">
    <location>
        <begin position="268"/>
        <end position="289"/>
    </location>
</feature>
<keyword evidence="3 7" id="KW-0997">Cell inner membrane</keyword>
<feature type="transmembrane region" description="Helical" evidence="7">
    <location>
        <begin position="170"/>
        <end position="192"/>
    </location>
</feature>
<feature type="transmembrane region" description="Helical" evidence="7">
    <location>
        <begin position="238"/>
        <end position="256"/>
    </location>
</feature>
<reference evidence="9 10" key="1">
    <citation type="submission" date="2015-12" db="EMBL/GenBank/DDBJ databases">
        <authorList>
            <person name="Shamseldin A."/>
            <person name="Moawad H."/>
            <person name="Abd El-Rahim W.M."/>
            <person name="Sadowsky M.J."/>
        </authorList>
    </citation>
    <scope>NUCLEOTIDE SEQUENCE [LARGE SCALE GENOMIC DNA]</scope>
    <source>
        <strain evidence="9 10">ZGT118</strain>
    </source>
</reference>
<dbReference type="InterPro" id="IPR004681">
    <property type="entry name" value="TRAP_DctM"/>
</dbReference>
<dbReference type="InterPro" id="IPR010656">
    <property type="entry name" value="DctM"/>
</dbReference>
<keyword evidence="4 7" id="KW-0812">Transmembrane</keyword>
<dbReference type="EMBL" id="LQBQ01000007">
    <property type="protein sequence ID" value="KUJ83193.1"/>
    <property type="molecule type" value="Genomic_DNA"/>
</dbReference>
<dbReference type="OrthoDB" id="9790209at2"/>
<comment type="subunit">
    <text evidence="7">The complex comprises the extracytoplasmic solute receptor protein and the two transmembrane proteins.</text>
</comment>
<keyword evidence="7" id="KW-0813">Transport</keyword>
<keyword evidence="2" id="KW-1003">Cell membrane</keyword>
<evidence type="ECO:0000256" key="3">
    <source>
        <dbReference type="ARBA" id="ARBA00022519"/>
    </source>
</evidence>
<accession>A0A0X3U507</accession>
<dbReference type="RefSeq" id="WP_068345240.1">
    <property type="nucleotide sequence ID" value="NZ_LQBQ01000007.1"/>
</dbReference>
<feature type="domain" description="TRAP C4-dicarboxylate transport system permease DctM subunit" evidence="8">
    <location>
        <begin position="8"/>
        <end position="413"/>
    </location>
</feature>